<sequence>MDSHAAAASSNSKYGETPAFRVSAQTPSRPDPRKSATMFNPVMRMPPVFQPYHSTPTGSPEPRQQTSAQSVPAKRSSPAPITFIQQKPALRPLDQPTKRRRVEEKVPKYKFTNKKTPFSIHRPLRNSDDVHKDIWTHILSFCPPRFMLQAKTINSLFYEILSQQAIWRESRYRHLGDAIPKCPSGINEQQYTDLLVGKGCQSASCRRQNTNSANWALLVRLCPDCLMSKTTRLQDLPVSRVHRVSGIHNLCDALPMLSIAASHRSEPREIRVTDEEVSYAESGRSASFRFVRSDYDQLEAEFLDLRDGGATDEAINSWWQSKYDITMGQMKERIELNRWNNSNHYSSSAAETRSDRETFFISKASELDPPIEKSTLECFTAYKKALSTQNPPTERSWETLKVKLLPLRENAEELERAIKRVERSTSGDVWETLSDHRIGCTRYPPALKPEQEFVVQLGRREFERCKEKGVSDADLVLLTLKNTYERFYSAEKRPQGLNYNGRRGPYQLSLDDARLIIDLVIKREIPAGSQLSVRVYNRFKCPACVREKERGRLFSFASCFEHLLNHHGRTVGEGPEFWRYALAERPQRGVYWYRQLPFPWYTVRWPRCLPVLPEHQDPAALEPWDPGSTRPYIQEVVNTTSAFQGREVNAEVEASGFLELFVHAANALSGIRLEGQALTRIALQFAVDVSEQRGYVKPALSQFLDVVPSIQGSNPAMDFRFRCGTCMANGDQKASSRHIKHNIPIDNLYLHWRKSHDDESPTSSRRRGSEDSQTAPRDWTRDFMHLPSDTELHEQIVDSDAVLAKEKEEIHAAATASNARRKPKAKATVILATRPALAAFDELFPMRVG</sequence>
<reference evidence="3 4" key="1">
    <citation type="submission" date="2013-03" db="EMBL/GenBank/DDBJ databases">
        <title>The Genome Sequence of Phialophora europaea CBS 101466.</title>
        <authorList>
            <consortium name="The Broad Institute Genomics Platform"/>
            <person name="Cuomo C."/>
            <person name="de Hoog S."/>
            <person name="Gorbushina A."/>
            <person name="Walker B."/>
            <person name="Young S.K."/>
            <person name="Zeng Q."/>
            <person name="Gargeya S."/>
            <person name="Fitzgerald M."/>
            <person name="Haas B."/>
            <person name="Abouelleil A."/>
            <person name="Allen A.W."/>
            <person name="Alvarado L."/>
            <person name="Arachchi H.M."/>
            <person name="Berlin A.M."/>
            <person name="Chapman S.B."/>
            <person name="Gainer-Dewar J."/>
            <person name="Goldberg J."/>
            <person name="Griggs A."/>
            <person name="Gujja S."/>
            <person name="Hansen M."/>
            <person name="Howarth C."/>
            <person name="Imamovic A."/>
            <person name="Ireland A."/>
            <person name="Larimer J."/>
            <person name="McCowan C."/>
            <person name="Murphy C."/>
            <person name="Pearson M."/>
            <person name="Poon T.W."/>
            <person name="Priest M."/>
            <person name="Roberts A."/>
            <person name="Saif S."/>
            <person name="Shea T."/>
            <person name="Sisk P."/>
            <person name="Sykes S."/>
            <person name="Wortman J."/>
            <person name="Nusbaum C."/>
            <person name="Birren B."/>
        </authorList>
    </citation>
    <scope>NUCLEOTIDE SEQUENCE [LARGE SCALE GENOMIC DNA]</scope>
    <source>
        <strain evidence="3 4">CBS 101466</strain>
    </source>
</reference>
<feature type="compositionally biased region" description="Polar residues" evidence="1">
    <location>
        <begin position="52"/>
        <end position="70"/>
    </location>
</feature>
<accession>W2RSQ8</accession>
<evidence type="ECO:0000313" key="4">
    <source>
        <dbReference type="Proteomes" id="UP000030752"/>
    </source>
</evidence>
<dbReference type="RefSeq" id="XP_008719348.1">
    <property type="nucleotide sequence ID" value="XM_008721126.1"/>
</dbReference>
<dbReference type="InterPro" id="IPR057214">
    <property type="entry name" value="DUF7892"/>
</dbReference>
<dbReference type="STRING" id="1220924.W2RSQ8"/>
<dbReference type="eggNOG" id="ENOG502SAM6">
    <property type="taxonomic scope" value="Eukaryota"/>
</dbReference>
<dbReference type="Proteomes" id="UP000030752">
    <property type="component" value="Unassembled WGS sequence"/>
</dbReference>
<proteinExistence type="predicted"/>
<dbReference type="EMBL" id="KB822722">
    <property type="protein sequence ID" value="ETN38759.1"/>
    <property type="molecule type" value="Genomic_DNA"/>
</dbReference>
<evidence type="ECO:0000256" key="1">
    <source>
        <dbReference type="SAM" id="MobiDB-lite"/>
    </source>
</evidence>
<dbReference type="Pfam" id="PF25422">
    <property type="entry name" value="DUF7892"/>
    <property type="match status" value="1"/>
</dbReference>
<feature type="region of interest" description="Disordered" evidence="1">
    <location>
        <begin position="756"/>
        <end position="778"/>
    </location>
</feature>
<protein>
    <recommendedName>
        <fullName evidence="2">DUF7892 domain-containing protein</fullName>
    </recommendedName>
</protein>
<dbReference type="AlphaFoldDB" id="W2RSQ8"/>
<feature type="domain" description="DUF7892" evidence="2">
    <location>
        <begin position="680"/>
        <end position="794"/>
    </location>
</feature>
<dbReference type="InParanoid" id="W2RSQ8"/>
<evidence type="ECO:0000313" key="3">
    <source>
        <dbReference type="EMBL" id="ETN38759.1"/>
    </source>
</evidence>
<dbReference type="SUPFAM" id="SSF81383">
    <property type="entry name" value="F-box domain"/>
    <property type="match status" value="1"/>
</dbReference>
<dbReference type="GeneID" id="19974136"/>
<dbReference type="VEuPathDB" id="FungiDB:HMPREF1541_06797"/>
<dbReference type="InterPro" id="IPR036047">
    <property type="entry name" value="F-box-like_dom_sf"/>
</dbReference>
<keyword evidence="4" id="KW-1185">Reference proteome</keyword>
<evidence type="ECO:0000259" key="2">
    <source>
        <dbReference type="Pfam" id="PF25422"/>
    </source>
</evidence>
<gene>
    <name evidence="3" type="ORF">HMPREF1541_06797</name>
</gene>
<organism evidence="3 4">
    <name type="scientific">Cyphellophora europaea (strain CBS 101466)</name>
    <name type="common">Phialophora europaea</name>
    <dbReference type="NCBI Taxonomy" id="1220924"/>
    <lineage>
        <taxon>Eukaryota</taxon>
        <taxon>Fungi</taxon>
        <taxon>Dikarya</taxon>
        <taxon>Ascomycota</taxon>
        <taxon>Pezizomycotina</taxon>
        <taxon>Eurotiomycetes</taxon>
        <taxon>Chaetothyriomycetidae</taxon>
        <taxon>Chaetothyriales</taxon>
        <taxon>Cyphellophoraceae</taxon>
        <taxon>Cyphellophora</taxon>
    </lineage>
</organism>
<feature type="region of interest" description="Disordered" evidence="1">
    <location>
        <begin position="1"/>
        <end position="85"/>
    </location>
</feature>
<dbReference type="HOGENOM" id="CLU_327325_0_0_1"/>
<dbReference type="OrthoDB" id="2322499at2759"/>
<name>W2RSQ8_CYPE1</name>